<dbReference type="STRING" id="690879.TSACC_21485"/>
<gene>
    <name evidence="2" type="ORF">TSACC_21485</name>
</gene>
<evidence type="ECO:0000313" key="2">
    <source>
        <dbReference type="EMBL" id="GAT33079.1"/>
    </source>
</evidence>
<dbReference type="GO" id="GO:0016020">
    <property type="term" value="C:membrane"/>
    <property type="evidence" value="ECO:0007669"/>
    <property type="project" value="TreeGrafter"/>
</dbReference>
<organism evidence="2 3">
    <name type="scientific">Terrimicrobium sacchariphilum</name>
    <dbReference type="NCBI Taxonomy" id="690879"/>
    <lineage>
        <taxon>Bacteria</taxon>
        <taxon>Pseudomonadati</taxon>
        <taxon>Verrucomicrobiota</taxon>
        <taxon>Terrimicrobiia</taxon>
        <taxon>Terrimicrobiales</taxon>
        <taxon>Terrimicrobiaceae</taxon>
        <taxon>Terrimicrobium</taxon>
    </lineage>
</organism>
<dbReference type="PANTHER" id="PTHR43798:SF33">
    <property type="entry name" value="HYDROLASE, PUTATIVE (AFU_ORTHOLOGUE AFUA_2G14860)-RELATED"/>
    <property type="match status" value="1"/>
</dbReference>
<dbReference type="SUPFAM" id="SSF53474">
    <property type="entry name" value="alpha/beta-Hydrolases"/>
    <property type="match status" value="1"/>
</dbReference>
<dbReference type="InterPro" id="IPR000073">
    <property type="entry name" value="AB_hydrolase_1"/>
</dbReference>
<evidence type="ECO:0000259" key="1">
    <source>
        <dbReference type="Pfam" id="PF00561"/>
    </source>
</evidence>
<comment type="caution">
    <text evidence="2">The sequence shown here is derived from an EMBL/GenBank/DDBJ whole genome shotgun (WGS) entry which is preliminary data.</text>
</comment>
<dbReference type="AlphaFoldDB" id="A0A146G5M7"/>
<dbReference type="InterPro" id="IPR029058">
    <property type="entry name" value="AB_hydrolase_fold"/>
</dbReference>
<dbReference type="Gene3D" id="3.40.50.1820">
    <property type="entry name" value="alpha/beta hydrolase"/>
    <property type="match status" value="1"/>
</dbReference>
<accession>A0A146G5M7</accession>
<dbReference type="EMBL" id="BDCO01000002">
    <property type="protein sequence ID" value="GAT33079.1"/>
    <property type="molecule type" value="Genomic_DNA"/>
</dbReference>
<protein>
    <submittedName>
        <fullName evidence="2">Pimeloyl-ACP methyl ester carboxylesterase</fullName>
    </submittedName>
</protein>
<evidence type="ECO:0000313" key="3">
    <source>
        <dbReference type="Proteomes" id="UP000076023"/>
    </source>
</evidence>
<feature type="domain" description="AB hydrolase-1" evidence="1">
    <location>
        <begin position="64"/>
        <end position="302"/>
    </location>
</feature>
<proteinExistence type="predicted"/>
<dbReference type="PRINTS" id="PR00111">
    <property type="entry name" value="ABHYDROLASE"/>
</dbReference>
<sequence length="339" mass="36676">MKSPFRVIGRVLFLLVVVTLLVIGGVLAYFTSWRSDKLAELNEGSEVIKTAWGDVEAVTRGNGPAVLVFHGAPGGYDQALVLANGLDDAGYQIIAPSRPGYLRTPLASGLLPVQQADIMVALLDTLDVSKVTLLGVAEGAPAAIEFALKYPNRVSGLVLVSPVLRRWTAWKKEELPPLASGILNGLTGDVGSWIAVEKAVRDPRSLLNDMEVMTSSGTVDQHARIVDGVLANADQLEWFQRLVASFAPLTPRETGTRNDILQIRNLPDYPYEKITVPVLLLYGALDPRLPADLVESVTKRVPSIEIGTMPVEGSVVWLGPDGDTVRERILAFLKKNAQQ</sequence>
<dbReference type="Pfam" id="PF00561">
    <property type="entry name" value="Abhydrolase_1"/>
    <property type="match status" value="1"/>
</dbReference>
<dbReference type="RefSeq" id="WP_075078853.1">
    <property type="nucleotide sequence ID" value="NZ_BDCO01000002.1"/>
</dbReference>
<dbReference type="Proteomes" id="UP000076023">
    <property type="component" value="Unassembled WGS sequence"/>
</dbReference>
<keyword evidence="3" id="KW-1185">Reference proteome</keyword>
<reference evidence="3" key="1">
    <citation type="journal article" date="2017" name="Genome Announc.">
        <title>Draft Genome Sequence of Terrimicrobium sacchariphilum NM-5T, a Facultative Anaerobic Soil Bacterium of the Class Spartobacteria.</title>
        <authorList>
            <person name="Qiu Y.L."/>
            <person name="Tourlousse D.M."/>
            <person name="Matsuura N."/>
            <person name="Ohashi A."/>
            <person name="Sekiguchi Y."/>
        </authorList>
    </citation>
    <scope>NUCLEOTIDE SEQUENCE [LARGE SCALE GENOMIC DNA]</scope>
    <source>
        <strain evidence="3">NM-5</strain>
    </source>
</reference>
<dbReference type="InterPro" id="IPR050266">
    <property type="entry name" value="AB_hydrolase_sf"/>
</dbReference>
<dbReference type="PANTHER" id="PTHR43798">
    <property type="entry name" value="MONOACYLGLYCEROL LIPASE"/>
    <property type="match status" value="1"/>
</dbReference>
<name>A0A146G5M7_TERSA</name>
<dbReference type="InParanoid" id="A0A146G5M7"/>
<dbReference type="OrthoDB" id="9773293at2"/>